<comment type="pathway">
    <text evidence="3">Amino-sugar metabolism; N-acetylneuraminate degradation; D-fructose 6-phosphate from N-acetylneuraminate: step 3/5.</text>
</comment>
<keyword evidence="6" id="KW-0413">Isomerase</keyword>
<reference evidence="8 9" key="1">
    <citation type="submission" date="2024-03" db="EMBL/GenBank/DDBJ databases">
        <title>Human intestinal bacterial collection.</title>
        <authorList>
            <person name="Pauvert C."/>
            <person name="Hitch T.C.A."/>
            <person name="Clavel T."/>
        </authorList>
    </citation>
    <scope>NUCLEOTIDE SEQUENCE [LARGE SCALE GENOMIC DNA]</scope>
    <source>
        <strain evidence="8 9">CLA-SR-H021</strain>
    </source>
</reference>
<evidence type="ECO:0000256" key="7">
    <source>
        <dbReference type="ARBA" id="ARBA00023277"/>
    </source>
</evidence>
<proteinExistence type="inferred from homology"/>
<dbReference type="InterPro" id="IPR011060">
    <property type="entry name" value="RibuloseP-bd_barrel"/>
</dbReference>
<evidence type="ECO:0000313" key="9">
    <source>
        <dbReference type="Proteomes" id="UP001454086"/>
    </source>
</evidence>
<keyword evidence="7" id="KW-0119">Carbohydrate metabolism</keyword>
<organism evidence="8 9">
    <name type="scientific">Enterocloster hominis</name>
    <name type="common">ex Hitch et al. 2024</name>
    <dbReference type="NCBI Taxonomy" id="1917870"/>
    <lineage>
        <taxon>Bacteria</taxon>
        <taxon>Bacillati</taxon>
        <taxon>Bacillota</taxon>
        <taxon>Clostridia</taxon>
        <taxon>Lachnospirales</taxon>
        <taxon>Lachnospiraceae</taxon>
        <taxon>Enterocloster</taxon>
    </lineage>
</organism>
<sequence length="78" mass="8347">MDLPVIGIIEKDSEDCGIYITPTMEKVDACGRPVIAEGGMWTPEQLKAALDTGVLAAVAGTAIARPREITKLFLDVLF</sequence>
<dbReference type="PANTHER" id="PTHR36204">
    <property type="entry name" value="N-ACETYLMANNOSAMINE-6-PHOSPHATE 2-EPIMERASE-RELATED"/>
    <property type="match status" value="1"/>
</dbReference>
<evidence type="ECO:0000256" key="3">
    <source>
        <dbReference type="ARBA" id="ARBA00005081"/>
    </source>
</evidence>
<dbReference type="PANTHER" id="PTHR36204:SF1">
    <property type="entry name" value="N-ACETYLMANNOSAMINE-6-PHOSPHATE 2-EPIMERASE-RELATED"/>
    <property type="match status" value="1"/>
</dbReference>
<dbReference type="Proteomes" id="UP001454086">
    <property type="component" value="Unassembled WGS sequence"/>
</dbReference>
<keyword evidence="9" id="KW-1185">Reference proteome</keyword>
<accession>A0ABV1D9Y9</accession>
<dbReference type="SUPFAM" id="SSF51366">
    <property type="entry name" value="Ribulose-phoshate binding barrel"/>
    <property type="match status" value="1"/>
</dbReference>
<evidence type="ECO:0000256" key="2">
    <source>
        <dbReference type="ARBA" id="ARBA00002147"/>
    </source>
</evidence>
<comment type="catalytic activity">
    <reaction evidence="1">
        <text>an N-acyl-D-glucosamine 6-phosphate = an N-acyl-D-mannosamine 6-phosphate</text>
        <dbReference type="Rhea" id="RHEA:23932"/>
        <dbReference type="ChEBI" id="CHEBI:57599"/>
        <dbReference type="ChEBI" id="CHEBI:57666"/>
        <dbReference type="EC" id="5.1.3.9"/>
    </reaction>
</comment>
<gene>
    <name evidence="8" type="ORF">WMQ36_19680</name>
</gene>
<evidence type="ECO:0000256" key="5">
    <source>
        <dbReference type="ARBA" id="ARBA00013180"/>
    </source>
</evidence>
<evidence type="ECO:0000256" key="4">
    <source>
        <dbReference type="ARBA" id="ARBA00007439"/>
    </source>
</evidence>
<dbReference type="InterPro" id="IPR013785">
    <property type="entry name" value="Aldolase_TIM"/>
</dbReference>
<comment type="function">
    <text evidence="2">Converts N-acetylmannosamine-6-phosphate (ManNAc-6-P) to N-acetylglucosamine-6-phosphate (GlcNAc-6-P).</text>
</comment>
<dbReference type="Gene3D" id="3.20.20.70">
    <property type="entry name" value="Aldolase class I"/>
    <property type="match status" value="2"/>
</dbReference>
<dbReference type="EC" id="5.1.3.9" evidence="5"/>
<comment type="caution">
    <text evidence="8">The sequence shown here is derived from an EMBL/GenBank/DDBJ whole genome shotgun (WGS) entry which is preliminary data.</text>
</comment>
<dbReference type="RefSeq" id="WP_008726688.1">
    <property type="nucleotide sequence ID" value="NZ_JBBMFM010000092.1"/>
</dbReference>
<evidence type="ECO:0000256" key="1">
    <source>
        <dbReference type="ARBA" id="ARBA00000056"/>
    </source>
</evidence>
<dbReference type="Pfam" id="PF04131">
    <property type="entry name" value="NanE"/>
    <property type="match status" value="1"/>
</dbReference>
<name>A0ABV1D9Y9_9FIRM</name>
<dbReference type="InterPro" id="IPR007260">
    <property type="entry name" value="NanE"/>
</dbReference>
<dbReference type="EMBL" id="JBBMFM010000092">
    <property type="protein sequence ID" value="MEQ2427192.1"/>
    <property type="molecule type" value="Genomic_DNA"/>
</dbReference>
<evidence type="ECO:0000313" key="8">
    <source>
        <dbReference type="EMBL" id="MEQ2427192.1"/>
    </source>
</evidence>
<comment type="similarity">
    <text evidence="4">Belongs to the NanE family.</text>
</comment>
<evidence type="ECO:0000256" key="6">
    <source>
        <dbReference type="ARBA" id="ARBA00023235"/>
    </source>
</evidence>
<protein>
    <recommendedName>
        <fullName evidence="5">N-acylglucosamine-6-phosphate 2-epimerase</fullName>
        <ecNumber evidence="5">5.1.3.9</ecNumber>
    </recommendedName>
</protein>